<name>A0A6C2D6F9_9RHOO</name>
<accession>A0A6C2D6F9</accession>
<comment type="caution">
    <text evidence="1">The sequence shown here is derived from an EMBL/GenBank/DDBJ whole genome shotgun (WGS) entry which is preliminary data.</text>
</comment>
<proteinExistence type="predicted"/>
<dbReference type="AlphaFoldDB" id="A0A6C2D6F9"/>
<reference evidence="1 2" key="1">
    <citation type="submission" date="2019-01" db="EMBL/GenBank/DDBJ databases">
        <title>Zoogloea oleivorans genome sequencing and assembly.</title>
        <authorList>
            <person name="Tancsics A."/>
            <person name="Farkas M."/>
            <person name="Kriszt B."/>
            <person name="Maroti G."/>
            <person name="Horvath B."/>
        </authorList>
    </citation>
    <scope>NUCLEOTIDE SEQUENCE [LARGE SCALE GENOMIC DNA]</scope>
    <source>
        <strain evidence="1 2">Buc</strain>
    </source>
</reference>
<evidence type="ECO:0000313" key="2">
    <source>
        <dbReference type="Proteomes" id="UP000389128"/>
    </source>
</evidence>
<gene>
    <name evidence="1" type="ORF">ETQ85_00335</name>
</gene>
<protein>
    <submittedName>
        <fullName evidence="1">DUF4845 domain-containing protein</fullName>
    </submittedName>
</protein>
<sequence length="124" mass="13025">MMTKKSQSGLSLIGVLLVGGILAAVLLVGLKLIPVISEYFGIRRAIAAVASGADPQTATVPQLRFAFTKRAIVDDISSISATDLDITKENGQIVISVDYSRKVHLVSNVSLLIDFSVSTAPGGR</sequence>
<organism evidence="1 2">
    <name type="scientific">Zoogloea oleivorans</name>
    <dbReference type="NCBI Taxonomy" id="1552750"/>
    <lineage>
        <taxon>Bacteria</taxon>
        <taxon>Pseudomonadati</taxon>
        <taxon>Pseudomonadota</taxon>
        <taxon>Betaproteobacteria</taxon>
        <taxon>Rhodocyclales</taxon>
        <taxon>Zoogloeaceae</taxon>
        <taxon>Zoogloea</taxon>
    </lineage>
</organism>
<dbReference type="OrthoDB" id="9180880at2"/>
<dbReference type="EMBL" id="SDKK01000001">
    <property type="protein sequence ID" value="TYC62048.1"/>
    <property type="molecule type" value="Genomic_DNA"/>
</dbReference>
<dbReference type="Proteomes" id="UP000389128">
    <property type="component" value="Unassembled WGS sequence"/>
</dbReference>
<dbReference type="InterPro" id="IPR032314">
    <property type="entry name" value="DUF4845"/>
</dbReference>
<keyword evidence="2" id="KW-1185">Reference proteome</keyword>
<dbReference type="Pfam" id="PF16137">
    <property type="entry name" value="DUF4845"/>
    <property type="match status" value="1"/>
</dbReference>
<dbReference type="RefSeq" id="WP_148577139.1">
    <property type="nucleotide sequence ID" value="NZ_JAVEUW010000018.1"/>
</dbReference>
<evidence type="ECO:0000313" key="1">
    <source>
        <dbReference type="EMBL" id="TYC62048.1"/>
    </source>
</evidence>